<keyword evidence="2" id="KW-1185">Reference proteome</keyword>
<evidence type="ECO:0000313" key="1">
    <source>
        <dbReference type="EMBL" id="APG47496.1"/>
    </source>
</evidence>
<dbReference type="PANTHER" id="PTHR36452">
    <property type="entry name" value="CHROMOSOME 12, WHOLE GENOME SHOTGUN SEQUENCE"/>
    <property type="match status" value="1"/>
</dbReference>
<gene>
    <name evidence="1" type="ORF">PhaeoP97_02096</name>
</gene>
<evidence type="ECO:0000313" key="2">
    <source>
        <dbReference type="Proteomes" id="UP000183859"/>
    </source>
</evidence>
<accession>A0A1L3I5V5</accession>
<dbReference type="Proteomes" id="UP000183859">
    <property type="component" value="Chromosome"/>
</dbReference>
<name>A0A1L3I5V5_9RHOB</name>
<dbReference type="EMBL" id="CP016364">
    <property type="protein sequence ID" value="APG47496.1"/>
    <property type="molecule type" value="Genomic_DNA"/>
</dbReference>
<dbReference type="InterPro" id="IPR012808">
    <property type="entry name" value="CHP02453"/>
</dbReference>
<sequence length="244" mass="26604">MSDAADQLIPNAQTFLAELVQNNNRDWFKDHQGRYDQLLRHPAEALLRAVSEYLGPHHPGITGKLFRPQRDLRFGTDKTPYHTHLHLLWSLPATPGAGLYFAVTATRVTLGGGVMQFSRDQLPRWRAAIAGQPMTRSYPTGGLDPVAGHSPASDSGLADELAALLDILALKGLQPKPAELKRVPAPHGAGHPHADLLRRKSLTLWQPLDGAPQMTPMGAVCSAALMLEPLFTLLRPILTDTCSD</sequence>
<organism evidence="1 2">
    <name type="scientific">Phaeobacter porticola</name>
    <dbReference type="NCBI Taxonomy" id="1844006"/>
    <lineage>
        <taxon>Bacteria</taxon>
        <taxon>Pseudomonadati</taxon>
        <taxon>Pseudomonadota</taxon>
        <taxon>Alphaproteobacteria</taxon>
        <taxon>Rhodobacterales</taxon>
        <taxon>Roseobacteraceae</taxon>
        <taxon>Phaeobacter</taxon>
    </lineage>
</organism>
<proteinExistence type="predicted"/>
<dbReference type="AlphaFoldDB" id="A0A1L3I5V5"/>
<dbReference type="KEGG" id="php:PhaeoP97_02096"/>
<dbReference type="PANTHER" id="PTHR36452:SF1">
    <property type="entry name" value="DUF2461 DOMAIN-CONTAINING PROTEIN"/>
    <property type="match status" value="1"/>
</dbReference>
<dbReference type="Pfam" id="PF09365">
    <property type="entry name" value="DUF2461"/>
    <property type="match status" value="1"/>
</dbReference>
<dbReference type="RefSeq" id="WP_072504989.1">
    <property type="nucleotide sequence ID" value="NZ_CP016364.1"/>
</dbReference>
<dbReference type="OrthoDB" id="9794241at2"/>
<reference evidence="2" key="1">
    <citation type="submission" date="2016-07" db="EMBL/GenBank/DDBJ databases">
        <title>Phaeobacter portensis sp. nov., a tropodithietic acid producing bacterium isolated from a German harbor.</title>
        <authorList>
            <person name="Freese H.M."/>
            <person name="Bunk B."/>
            <person name="Breider S."/>
            <person name="Brinkhoff T."/>
        </authorList>
    </citation>
    <scope>NUCLEOTIDE SEQUENCE [LARGE SCALE GENOMIC DNA]</scope>
    <source>
        <strain evidence="2">P97</strain>
    </source>
</reference>
<evidence type="ECO:0008006" key="3">
    <source>
        <dbReference type="Google" id="ProtNLM"/>
    </source>
</evidence>
<dbReference type="STRING" id="1844006.PhaeoP97_02096"/>
<protein>
    <recommendedName>
        <fullName evidence="3">TIGR02453 family protein</fullName>
    </recommendedName>
</protein>